<dbReference type="Pfam" id="PF00628">
    <property type="entry name" value="PHD"/>
    <property type="match status" value="1"/>
</dbReference>
<dbReference type="InterPro" id="IPR011011">
    <property type="entry name" value="Znf_FYVE_PHD"/>
</dbReference>
<dbReference type="InterPro" id="IPR013083">
    <property type="entry name" value="Znf_RING/FYVE/PHD"/>
</dbReference>
<dbReference type="InterPro" id="IPR019786">
    <property type="entry name" value="Zinc_finger_PHD-type_CS"/>
</dbReference>
<dbReference type="EMBL" id="KZ308926">
    <property type="protein sequence ID" value="KAG8235577.1"/>
    <property type="molecule type" value="Genomic_DNA"/>
</dbReference>
<dbReference type="AlphaFoldDB" id="A0A8K0KID8"/>
<evidence type="ECO:0000256" key="4">
    <source>
        <dbReference type="PROSITE-ProRule" id="PRU00146"/>
    </source>
</evidence>
<feature type="coiled-coil region" evidence="5">
    <location>
        <begin position="90"/>
        <end position="138"/>
    </location>
</feature>
<dbReference type="OrthoDB" id="5989141at2759"/>
<dbReference type="InterPro" id="IPR019787">
    <property type="entry name" value="Znf_PHD-finger"/>
</dbReference>
<feature type="non-terminal residue" evidence="7">
    <location>
        <position position="1"/>
    </location>
</feature>
<organism evidence="7 8">
    <name type="scientific">Ladona fulva</name>
    <name type="common">Scarce chaser dragonfly</name>
    <name type="synonym">Libellula fulva</name>
    <dbReference type="NCBI Taxonomy" id="123851"/>
    <lineage>
        <taxon>Eukaryota</taxon>
        <taxon>Metazoa</taxon>
        <taxon>Ecdysozoa</taxon>
        <taxon>Arthropoda</taxon>
        <taxon>Hexapoda</taxon>
        <taxon>Insecta</taxon>
        <taxon>Pterygota</taxon>
        <taxon>Palaeoptera</taxon>
        <taxon>Odonata</taxon>
        <taxon>Epiprocta</taxon>
        <taxon>Anisoptera</taxon>
        <taxon>Libelluloidea</taxon>
        <taxon>Libellulidae</taxon>
        <taxon>Ladona</taxon>
    </lineage>
</organism>
<accession>A0A8K0KID8</accession>
<dbReference type="PROSITE" id="PS01359">
    <property type="entry name" value="ZF_PHD_1"/>
    <property type="match status" value="1"/>
</dbReference>
<dbReference type="Proteomes" id="UP000792457">
    <property type="component" value="Unassembled WGS sequence"/>
</dbReference>
<evidence type="ECO:0000313" key="8">
    <source>
        <dbReference type="Proteomes" id="UP000792457"/>
    </source>
</evidence>
<dbReference type="PROSITE" id="PS50016">
    <property type="entry name" value="ZF_PHD_2"/>
    <property type="match status" value="1"/>
</dbReference>
<keyword evidence="2 4" id="KW-0863">Zinc-finger</keyword>
<keyword evidence="1" id="KW-0479">Metal-binding</keyword>
<keyword evidence="3" id="KW-0862">Zinc</keyword>
<evidence type="ECO:0000256" key="1">
    <source>
        <dbReference type="ARBA" id="ARBA00022723"/>
    </source>
</evidence>
<evidence type="ECO:0000259" key="6">
    <source>
        <dbReference type="PROSITE" id="PS50016"/>
    </source>
</evidence>
<evidence type="ECO:0000313" key="7">
    <source>
        <dbReference type="EMBL" id="KAG8235577.1"/>
    </source>
</evidence>
<evidence type="ECO:0000256" key="2">
    <source>
        <dbReference type="ARBA" id="ARBA00022771"/>
    </source>
</evidence>
<dbReference type="SMART" id="SM00249">
    <property type="entry name" value="PHD"/>
    <property type="match status" value="1"/>
</dbReference>
<reference evidence="7" key="1">
    <citation type="submission" date="2013-04" db="EMBL/GenBank/DDBJ databases">
        <authorList>
            <person name="Qu J."/>
            <person name="Murali S.C."/>
            <person name="Bandaranaike D."/>
            <person name="Bellair M."/>
            <person name="Blankenburg K."/>
            <person name="Chao H."/>
            <person name="Dinh H."/>
            <person name="Doddapaneni H."/>
            <person name="Downs B."/>
            <person name="Dugan-Rocha S."/>
            <person name="Elkadiri S."/>
            <person name="Gnanaolivu R.D."/>
            <person name="Hernandez B."/>
            <person name="Javaid M."/>
            <person name="Jayaseelan J.C."/>
            <person name="Lee S."/>
            <person name="Li M."/>
            <person name="Ming W."/>
            <person name="Munidasa M."/>
            <person name="Muniz J."/>
            <person name="Nguyen L."/>
            <person name="Ongeri F."/>
            <person name="Osuji N."/>
            <person name="Pu L.-L."/>
            <person name="Puazo M."/>
            <person name="Qu C."/>
            <person name="Quiroz J."/>
            <person name="Raj R."/>
            <person name="Weissenberger G."/>
            <person name="Xin Y."/>
            <person name="Zou X."/>
            <person name="Han Y."/>
            <person name="Richards S."/>
            <person name="Worley K."/>
            <person name="Muzny D."/>
            <person name="Gibbs R."/>
        </authorList>
    </citation>
    <scope>NUCLEOTIDE SEQUENCE</scope>
    <source>
        <strain evidence="7">Sampled in the wild</strain>
    </source>
</reference>
<feature type="domain" description="PHD-type" evidence="6">
    <location>
        <begin position="1"/>
        <end position="58"/>
    </location>
</feature>
<dbReference type="Gene3D" id="3.30.40.10">
    <property type="entry name" value="Zinc/RING finger domain, C3HC4 (zinc finger)"/>
    <property type="match status" value="1"/>
</dbReference>
<dbReference type="InterPro" id="IPR001965">
    <property type="entry name" value="Znf_PHD"/>
</dbReference>
<reference evidence="7" key="2">
    <citation type="submission" date="2017-10" db="EMBL/GenBank/DDBJ databases">
        <title>Ladona fulva Genome sequencing and assembly.</title>
        <authorList>
            <person name="Murali S."/>
            <person name="Richards S."/>
            <person name="Bandaranaike D."/>
            <person name="Bellair M."/>
            <person name="Blankenburg K."/>
            <person name="Chao H."/>
            <person name="Dinh H."/>
            <person name="Doddapaneni H."/>
            <person name="Dugan-Rocha S."/>
            <person name="Elkadiri S."/>
            <person name="Gnanaolivu R."/>
            <person name="Hernandez B."/>
            <person name="Skinner E."/>
            <person name="Javaid M."/>
            <person name="Lee S."/>
            <person name="Li M."/>
            <person name="Ming W."/>
            <person name="Munidasa M."/>
            <person name="Muniz J."/>
            <person name="Nguyen L."/>
            <person name="Hughes D."/>
            <person name="Osuji N."/>
            <person name="Pu L.-L."/>
            <person name="Puazo M."/>
            <person name="Qu C."/>
            <person name="Quiroz J."/>
            <person name="Raj R."/>
            <person name="Weissenberger G."/>
            <person name="Xin Y."/>
            <person name="Zou X."/>
            <person name="Han Y."/>
            <person name="Worley K."/>
            <person name="Muzny D."/>
            <person name="Gibbs R."/>
        </authorList>
    </citation>
    <scope>NUCLEOTIDE SEQUENCE</scope>
    <source>
        <strain evidence="7">Sampled in the wild</strain>
    </source>
</reference>
<dbReference type="SUPFAM" id="SSF57903">
    <property type="entry name" value="FYVE/PHD zinc finger"/>
    <property type="match status" value="1"/>
</dbReference>
<evidence type="ECO:0000256" key="3">
    <source>
        <dbReference type="ARBA" id="ARBA00022833"/>
    </source>
</evidence>
<comment type="caution">
    <text evidence="7">The sequence shown here is derived from an EMBL/GenBank/DDBJ whole genome shotgun (WGS) entry which is preliminary data.</text>
</comment>
<proteinExistence type="predicted"/>
<gene>
    <name evidence="7" type="ORF">J437_LFUL015432</name>
</gene>
<keyword evidence="5" id="KW-0175">Coiled coil</keyword>
<keyword evidence="8" id="KW-1185">Reference proteome</keyword>
<sequence length="249" mass="28681">MAVCGRCSEELQPDGDFVKCYGCDFGYHYNCSTISEATYRRMSDSRRREWRCSLCKEKGKKMNVDKNKNTANDDLKSIVTLMRNEQKSSFEQLENNLSKLSDFYDDLKSEIMALKESNAQLLNAVKVLERKCLDKESKICELEVRVNCLEQSLRSNNLEMHGVEVVQGEDGHSMFNIVQKIGKELDVPISLNDVELIYRLPKKKVDIVVSFSSKKIRDKLYKNRRKNATLYAKKDEGCPVIKIHSEADL</sequence>
<dbReference type="GO" id="GO:0008270">
    <property type="term" value="F:zinc ion binding"/>
    <property type="evidence" value="ECO:0007669"/>
    <property type="project" value="UniProtKB-KW"/>
</dbReference>
<protein>
    <recommendedName>
        <fullName evidence="6">PHD-type domain-containing protein</fullName>
    </recommendedName>
</protein>
<evidence type="ECO:0000256" key="5">
    <source>
        <dbReference type="SAM" id="Coils"/>
    </source>
</evidence>
<name>A0A8K0KID8_LADFU</name>